<evidence type="ECO:0000256" key="1">
    <source>
        <dbReference type="ARBA" id="ARBA00000085"/>
    </source>
</evidence>
<keyword evidence="8 11" id="KW-1133">Transmembrane helix</keyword>
<dbReference type="SUPFAM" id="SSF47384">
    <property type="entry name" value="Homodimeric domain of signal transducing histidine kinase"/>
    <property type="match status" value="1"/>
</dbReference>
<name>A0ABY7ATK4_9PSEU</name>
<keyword evidence="4" id="KW-0597">Phosphoprotein</keyword>
<proteinExistence type="predicted"/>
<organism evidence="14 15">
    <name type="scientific">Amycolatopsis cynarae</name>
    <dbReference type="NCBI Taxonomy" id="2995223"/>
    <lineage>
        <taxon>Bacteria</taxon>
        <taxon>Bacillati</taxon>
        <taxon>Actinomycetota</taxon>
        <taxon>Actinomycetes</taxon>
        <taxon>Pseudonocardiales</taxon>
        <taxon>Pseudonocardiaceae</taxon>
        <taxon>Amycolatopsis</taxon>
    </lineage>
</organism>
<dbReference type="InterPro" id="IPR036890">
    <property type="entry name" value="HATPase_C_sf"/>
</dbReference>
<evidence type="ECO:0000256" key="8">
    <source>
        <dbReference type="ARBA" id="ARBA00022989"/>
    </source>
</evidence>
<dbReference type="InterPro" id="IPR003594">
    <property type="entry name" value="HATPase_dom"/>
</dbReference>
<evidence type="ECO:0000259" key="12">
    <source>
        <dbReference type="PROSITE" id="PS50109"/>
    </source>
</evidence>
<dbReference type="SUPFAM" id="SSF158472">
    <property type="entry name" value="HAMP domain-like"/>
    <property type="match status" value="1"/>
</dbReference>
<keyword evidence="15" id="KW-1185">Reference proteome</keyword>
<dbReference type="Proteomes" id="UP001163203">
    <property type="component" value="Chromosome"/>
</dbReference>
<dbReference type="SUPFAM" id="SSF55874">
    <property type="entry name" value="ATPase domain of HSP90 chaperone/DNA topoisomerase II/histidine kinase"/>
    <property type="match status" value="1"/>
</dbReference>
<dbReference type="PROSITE" id="PS50885">
    <property type="entry name" value="HAMP"/>
    <property type="match status" value="1"/>
</dbReference>
<gene>
    <name evidence="14" type="ORF">ORV05_18710</name>
</gene>
<keyword evidence="7 14" id="KW-0418">Kinase</keyword>
<dbReference type="RefSeq" id="WP_268440728.1">
    <property type="nucleotide sequence ID" value="NZ_CP113836.1"/>
</dbReference>
<keyword evidence="9" id="KW-0902">Two-component regulatory system</keyword>
<dbReference type="InterPro" id="IPR004358">
    <property type="entry name" value="Sig_transdc_His_kin-like_C"/>
</dbReference>
<dbReference type="GO" id="GO:0016301">
    <property type="term" value="F:kinase activity"/>
    <property type="evidence" value="ECO:0007669"/>
    <property type="project" value="UniProtKB-KW"/>
</dbReference>
<dbReference type="Pfam" id="PF00512">
    <property type="entry name" value="HisKA"/>
    <property type="match status" value="1"/>
</dbReference>
<evidence type="ECO:0000313" key="15">
    <source>
        <dbReference type="Proteomes" id="UP001163203"/>
    </source>
</evidence>
<feature type="transmembrane region" description="Helical" evidence="11">
    <location>
        <begin position="176"/>
        <end position="198"/>
    </location>
</feature>
<evidence type="ECO:0000256" key="2">
    <source>
        <dbReference type="ARBA" id="ARBA00004236"/>
    </source>
</evidence>
<dbReference type="PROSITE" id="PS50109">
    <property type="entry name" value="HIS_KIN"/>
    <property type="match status" value="1"/>
</dbReference>
<keyword evidence="6 11" id="KW-0812">Transmembrane</keyword>
<dbReference type="InterPro" id="IPR036097">
    <property type="entry name" value="HisK_dim/P_sf"/>
</dbReference>
<keyword evidence="10 11" id="KW-0472">Membrane</keyword>
<dbReference type="InterPro" id="IPR005467">
    <property type="entry name" value="His_kinase_dom"/>
</dbReference>
<dbReference type="InterPro" id="IPR003660">
    <property type="entry name" value="HAMP_dom"/>
</dbReference>
<dbReference type="InterPro" id="IPR050428">
    <property type="entry name" value="TCS_sensor_his_kinase"/>
</dbReference>
<keyword evidence="5" id="KW-0808">Transferase</keyword>
<dbReference type="EMBL" id="CP113836">
    <property type="protein sequence ID" value="WAL63072.1"/>
    <property type="molecule type" value="Genomic_DNA"/>
</dbReference>
<dbReference type="SMART" id="SM00387">
    <property type="entry name" value="HATPase_c"/>
    <property type="match status" value="1"/>
</dbReference>
<comment type="subcellular location">
    <subcellularLocation>
        <location evidence="2">Cell membrane</location>
    </subcellularLocation>
</comment>
<dbReference type="SMART" id="SM00304">
    <property type="entry name" value="HAMP"/>
    <property type="match status" value="1"/>
</dbReference>
<evidence type="ECO:0000256" key="11">
    <source>
        <dbReference type="SAM" id="Phobius"/>
    </source>
</evidence>
<dbReference type="PRINTS" id="PR00344">
    <property type="entry name" value="BCTRLSENSOR"/>
</dbReference>
<protein>
    <recommendedName>
        <fullName evidence="3">histidine kinase</fullName>
        <ecNumber evidence="3">2.7.13.3</ecNumber>
    </recommendedName>
</protein>
<dbReference type="Pfam" id="PF02518">
    <property type="entry name" value="HATPase_c"/>
    <property type="match status" value="1"/>
</dbReference>
<evidence type="ECO:0000256" key="7">
    <source>
        <dbReference type="ARBA" id="ARBA00022777"/>
    </source>
</evidence>
<evidence type="ECO:0000256" key="6">
    <source>
        <dbReference type="ARBA" id="ARBA00022692"/>
    </source>
</evidence>
<evidence type="ECO:0000259" key="13">
    <source>
        <dbReference type="PROSITE" id="PS50885"/>
    </source>
</evidence>
<dbReference type="CDD" id="cd00082">
    <property type="entry name" value="HisKA"/>
    <property type="match status" value="1"/>
</dbReference>
<dbReference type="CDD" id="cd00075">
    <property type="entry name" value="HATPase"/>
    <property type="match status" value="1"/>
</dbReference>
<dbReference type="Gene3D" id="3.30.565.10">
    <property type="entry name" value="Histidine kinase-like ATPase, C-terminal domain"/>
    <property type="match status" value="1"/>
</dbReference>
<reference evidence="14" key="1">
    <citation type="submission" date="2022-11" db="EMBL/GenBank/DDBJ databases">
        <authorList>
            <person name="Mo P."/>
        </authorList>
    </citation>
    <scope>NUCLEOTIDE SEQUENCE</scope>
    <source>
        <strain evidence="14">HUAS 11-8</strain>
    </source>
</reference>
<dbReference type="CDD" id="cd06225">
    <property type="entry name" value="HAMP"/>
    <property type="match status" value="1"/>
</dbReference>
<dbReference type="Gene3D" id="1.10.287.130">
    <property type="match status" value="1"/>
</dbReference>
<accession>A0ABY7ATK4</accession>
<sequence length="472" mass="50400">MIRRLLARLLGVRVRLLLIVTFVALLATIGATGANYVDARRTVLAAAQDQAMRKLRDDVDALAPAIPMPPDQAALDELVRSVPGAAGAFYGNVVSRYGRPGTVPAELRAAVHAGSEMRFQRVVSDGWPALWVGMPVLTVDASFHRHPSGLEVYAWYDLNQPSAQIQAFTENGWRTAAVAVPIAVLIAWLAASAVLRPVRRLRDAARRLAEGELSVRLPARGNDELAELVRTFNHAAARLEVSVGELRRMEADARRFVADVSHELRTPLAAMTAVNEVLDDAALAGDTGTAARLVSSETRKLARLVEDLIEISRFDSGAARLDRRPTDLAELVSASLRARGFTGQVETGLPAGIIAEVDPRRIDVVVANLVGNALRHGEPPVLVRLGEAGGLAVLTVVDHGPGLSEDVLPHVFSRFYKADAARTRSEGSGLGLSIALKNAELHGGRLEAGNEPGAGARFVLTLPKTAAKTGEP</sequence>
<dbReference type="Gene3D" id="6.10.340.10">
    <property type="match status" value="1"/>
</dbReference>
<evidence type="ECO:0000256" key="4">
    <source>
        <dbReference type="ARBA" id="ARBA00022553"/>
    </source>
</evidence>
<dbReference type="EC" id="2.7.13.3" evidence="3"/>
<dbReference type="Pfam" id="PF00672">
    <property type="entry name" value="HAMP"/>
    <property type="match status" value="1"/>
</dbReference>
<dbReference type="InterPro" id="IPR003661">
    <property type="entry name" value="HisK_dim/P_dom"/>
</dbReference>
<evidence type="ECO:0000256" key="5">
    <source>
        <dbReference type="ARBA" id="ARBA00022679"/>
    </source>
</evidence>
<comment type="catalytic activity">
    <reaction evidence="1">
        <text>ATP + protein L-histidine = ADP + protein N-phospho-L-histidine.</text>
        <dbReference type="EC" id="2.7.13.3"/>
    </reaction>
</comment>
<feature type="domain" description="Histidine kinase" evidence="12">
    <location>
        <begin position="259"/>
        <end position="466"/>
    </location>
</feature>
<dbReference type="SMART" id="SM00388">
    <property type="entry name" value="HisKA"/>
    <property type="match status" value="1"/>
</dbReference>
<evidence type="ECO:0000313" key="14">
    <source>
        <dbReference type="EMBL" id="WAL63072.1"/>
    </source>
</evidence>
<dbReference type="PANTHER" id="PTHR45436">
    <property type="entry name" value="SENSOR HISTIDINE KINASE YKOH"/>
    <property type="match status" value="1"/>
</dbReference>
<evidence type="ECO:0000256" key="10">
    <source>
        <dbReference type="ARBA" id="ARBA00023136"/>
    </source>
</evidence>
<evidence type="ECO:0000256" key="9">
    <source>
        <dbReference type="ARBA" id="ARBA00023012"/>
    </source>
</evidence>
<feature type="domain" description="HAMP" evidence="13">
    <location>
        <begin position="192"/>
        <end position="244"/>
    </location>
</feature>
<dbReference type="PANTHER" id="PTHR45436:SF5">
    <property type="entry name" value="SENSOR HISTIDINE KINASE TRCS"/>
    <property type="match status" value="1"/>
</dbReference>
<evidence type="ECO:0000256" key="3">
    <source>
        <dbReference type="ARBA" id="ARBA00012438"/>
    </source>
</evidence>